<dbReference type="InterPro" id="IPR002525">
    <property type="entry name" value="Transp_IS110-like_N"/>
</dbReference>
<reference evidence="3 4" key="1">
    <citation type="submission" date="2015-12" db="EMBL/GenBank/DDBJ databases">
        <title>Draft genome of Thermovenabulum gondwanense isolated from a red thermophilic microbial mat colonisisng an outflow channel of a bore well.</title>
        <authorList>
            <person name="Patel B.K."/>
        </authorList>
    </citation>
    <scope>NUCLEOTIDE SEQUENCE [LARGE SCALE GENOMIC DNA]</scope>
    <source>
        <strain evidence="3 4">R270</strain>
    </source>
</reference>
<evidence type="ECO:0000259" key="2">
    <source>
        <dbReference type="Pfam" id="PF01548"/>
    </source>
</evidence>
<feature type="coiled-coil region" evidence="1">
    <location>
        <begin position="229"/>
        <end position="263"/>
    </location>
</feature>
<evidence type="ECO:0000313" key="3">
    <source>
        <dbReference type="EMBL" id="KYO65383.1"/>
    </source>
</evidence>
<accession>A0A162MDL1</accession>
<dbReference type="EMBL" id="LOHZ01000035">
    <property type="protein sequence ID" value="KYO65383.1"/>
    <property type="molecule type" value="Genomic_DNA"/>
</dbReference>
<dbReference type="Pfam" id="PF01548">
    <property type="entry name" value="DEDD_Tnp_IS110"/>
    <property type="match status" value="1"/>
</dbReference>
<feature type="domain" description="Transposase IS110-like N-terminal" evidence="2">
    <location>
        <begin position="5"/>
        <end position="160"/>
    </location>
</feature>
<dbReference type="GO" id="GO:0003677">
    <property type="term" value="F:DNA binding"/>
    <property type="evidence" value="ECO:0007669"/>
    <property type="project" value="InterPro"/>
</dbReference>
<dbReference type="InterPro" id="IPR047650">
    <property type="entry name" value="Transpos_IS110"/>
</dbReference>
<keyword evidence="1" id="KW-0175">Coiled coil</keyword>
<dbReference type="STRING" id="520767.ATZ99_16170"/>
<gene>
    <name evidence="3" type="ORF">ATZ99_16170</name>
</gene>
<dbReference type="PANTHER" id="PTHR33055:SF15">
    <property type="entry name" value="TRANSPOSASE-RELATED"/>
    <property type="match status" value="1"/>
</dbReference>
<dbReference type="PANTHER" id="PTHR33055">
    <property type="entry name" value="TRANSPOSASE FOR INSERTION SEQUENCE ELEMENT IS1111A"/>
    <property type="match status" value="1"/>
</dbReference>
<dbReference type="GO" id="GO:0006313">
    <property type="term" value="P:DNA transposition"/>
    <property type="evidence" value="ECO:0007669"/>
    <property type="project" value="InterPro"/>
</dbReference>
<dbReference type="GO" id="GO:0004803">
    <property type="term" value="F:transposase activity"/>
    <property type="evidence" value="ECO:0007669"/>
    <property type="project" value="InterPro"/>
</dbReference>
<keyword evidence="4" id="KW-1185">Reference proteome</keyword>
<protein>
    <recommendedName>
        <fullName evidence="2">Transposase IS110-like N-terminal domain-containing protein</fullName>
    </recommendedName>
</protein>
<comment type="caution">
    <text evidence="3">The sequence shown here is derived from an EMBL/GenBank/DDBJ whole genome shotgun (WGS) entry which is preliminary data.</text>
</comment>
<name>A0A162MDL1_9FIRM</name>
<organism evidence="3 4">
    <name type="scientific">Thermovenabulum gondwanense</name>
    <dbReference type="NCBI Taxonomy" id="520767"/>
    <lineage>
        <taxon>Bacteria</taxon>
        <taxon>Bacillati</taxon>
        <taxon>Bacillota</taxon>
        <taxon>Clostridia</taxon>
        <taxon>Thermosediminibacterales</taxon>
        <taxon>Thermosediminibacteraceae</taxon>
        <taxon>Thermovenabulum</taxon>
    </lineage>
</organism>
<proteinExistence type="predicted"/>
<dbReference type="Proteomes" id="UP000075737">
    <property type="component" value="Unassembled WGS sequence"/>
</dbReference>
<sequence>MIYGGIDVAKHSHEICLVNESGDIVLRMNMDNNHKGMNKLLQALERLGLKPDDVKFCLEATGHYWLPIYCYLTDLGFELHVINPIQSDALRNLYVRKTKTDQKDAMLLADLLRLGRAPETRLSSETTLKLQSLSRLRFEFVCQVGSLKNRVLGILDRIFPEYPGCFSDVFIRTSRELLKSYPAPEELAEVDLSELSAFLKEHSRGRFGEERAKKIQSLAKGTFGITIALDAFTLQLRLLIEQIEFIEEQIKVIEDAINEVMEELRPSKETPYRHVIESSGCCNYR</sequence>
<dbReference type="AlphaFoldDB" id="A0A162MDL1"/>
<evidence type="ECO:0000313" key="4">
    <source>
        <dbReference type="Proteomes" id="UP000075737"/>
    </source>
</evidence>
<evidence type="ECO:0000256" key="1">
    <source>
        <dbReference type="SAM" id="Coils"/>
    </source>
</evidence>